<reference evidence="1" key="1">
    <citation type="submission" date="2021-03" db="EMBL/GenBank/DDBJ databases">
        <title>Evolutionary priming and transition to the ectomycorrhizal habit in an iconic lineage of mushroom-forming fungi: is preadaptation a requirement?</title>
        <authorList>
            <consortium name="DOE Joint Genome Institute"/>
            <person name="Looney B.P."/>
            <person name="Miyauchi S."/>
            <person name="Morin E."/>
            <person name="Drula E."/>
            <person name="Courty P.E."/>
            <person name="Chicoki N."/>
            <person name="Fauchery L."/>
            <person name="Kohler A."/>
            <person name="Kuo A."/>
            <person name="LaButti K."/>
            <person name="Pangilinan J."/>
            <person name="Lipzen A."/>
            <person name="Riley R."/>
            <person name="Andreopoulos W."/>
            <person name="He G."/>
            <person name="Johnson J."/>
            <person name="Barry K.W."/>
            <person name="Grigoriev I.V."/>
            <person name="Nagy L."/>
            <person name="Hibbett D."/>
            <person name="Henrissat B."/>
            <person name="Matheny P.B."/>
            <person name="Labbe J."/>
            <person name="Martin A.F."/>
        </authorList>
    </citation>
    <scope>NUCLEOTIDE SEQUENCE</scope>
    <source>
        <strain evidence="1">BPL698</strain>
    </source>
</reference>
<sequence length="705" mass="78511">MAHDMRGHLRAFAAARFAPIKDYLGHLDTSTVSVHHHHHREHHHHPTTEIGHVDGDAKKHSWSHLTNRFSRRSYSDPEAVTSLERIVLLPGWASRRYRAGSELSSRAGAPYDIEVFISGYVVKHRAVHALSRSQRAVMKLAKRFASLPKLPDLCPNDAEDNAPHENDSSTEDLLSTTILREESTEEVEGPVLVLHQSPEAIHPDLISTPISATSSNDFALSISPTSTTCDLHPGSHIKVPLTKNHHLHLHRLHSNLETRLHPFLAGVLSNRTVRVSVQPHLMTETETVSPNELELLQEPLAGDVVITDSDGAFKIRLVISWESLCPHPNGTPVAFVDPHREYDFFVTAELMPPPLPTGSLRSPTDPCPFVPPSDPTTITRERVPLTHSSVRVISDIDDTVKLSGIHCGARAVFHNVFVKDLEENLIPGMGEWYSEMWRRGVRFHYVSNGPFELLPVITDFFHLAKLPTGSVRLRSYGTRSIFNDLLSAPSDRKRDAVLEVITSFPQSRFILIGDSGEQDLELYATVARDHPEQVLCIFIRDVNTYEDGGGGIEDPTGAHSREGGKKRSPWGMTLSRGGRVSPRSTMSSQSTISPHSMSHAPSDSTDDYFSKTPTPSTSGTQIPYTDTIYAEPDSYYSPSQATLTPAMLSRLTLSEPERKRVQLQTRLWKVCAEVPMKVAIRVFRDPSECVEAFQVIDPHLARESI</sequence>
<keyword evidence="2" id="KW-1185">Reference proteome</keyword>
<evidence type="ECO:0000313" key="1">
    <source>
        <dbReference type="EMBL" id="KAI9508173.1"/>
    </source>
</evidence>
<dbReference type="Proteomes" id="UP001207468">
    <property type="component" value="Unassembled WGS sequence"/>
</dbReference>
<evidence type="ECO:0000313" key="2">
    <source>
        <dbReference type="Proteomes" id="UP001207468"/>
    </source>
</evidence>
<accession>A0ACC0U8Z4</accession>
<proteinExistence type="predicted"/>
<name>A0ACC0U8Z4_9AGAM</name>
<protein>
    <submittedName>
        <fullName evidence="1">Uncharacterized protein</fullName>
    </submittedName>
</protein>
<gene>
    <name evidence="1" type="ORF">F5148DRAFT_1284339</name>
</gene>
<dbReference type="EMBL" id="JAGFNK010000099">
    <property type="protein sequence ID" value="KAI9508173.1"/>
    <property type="molecule type" value="Genomic_DNA"/>
</dbReference>
<organism evidence="1 2">
    <name type="scientific">Russula earlei</name>
    <dbReference type="NCBI Taxonomy" id="71964"/>
    <lineage>
        <taxon>Eukaryota</taxon>
        <taxon>Fungi</taxon>
        <taxon>Dikarya</taxon>
        <taxon>Basidiomycota</taxon>
        <taxon>Agaricomycotina</taxon>
        <taxon>Agaricomycetes</taxon>
        <taxon>Russulales</taxon>
        <taxon>Russulaceae</taxon>
        <taxon>Russula</taxon>
    </lineage>
</organism>
<comment type="caution">
    <text evidence="1">The sequence shown here is derived from an EMBL/GenBank/DDBJ whole genome shotgun (WGS) entry which is preliminary data.</text>
</comment>